<comment type="similarity">
    <text evidence="1">Belongs to the Cdt1 family.</text>
</comment>
<dbReference type="SUPFAM" id="SSF46785">
    <property type="entry name" value="Winged helix' DNA-binding domain"/>
    <property type="match status" value="1"/>
</dbReference>
<feature type="domain" description="DNA replication factor Cdt1 C-terminal" evidence="4">
    <location>
        <begin position="127"/>
        <end position="214"/>
    </location>
</feature>
<dbReference type="InterPro" id="IPR036390">
    <property type="entry name" value="WH_DNA-bd_sf"/>
</dbReference>
<proteinExistence type="inferred from homology"/>
<dbReference type="AlphaFoldDB" id="A0A2S2NIB2"/>
<accession>A0A2S2NIB2</accession>
<dbReference type="PANTHER" id="PTHR28637">
    <property type="entry name" value="DNA REPLICATION FACTOR CDT1"/>
    <property type="match status" value="1"/>
</dbReference>
<dbReference type="GO" id="GO:0005634">
    <property type="term" value="C:nucleus"/>
    <property type="evidence" value="ECO:0007669"/>
    <property type="project" value="TreeGrafter"/>
</dbReference>
<keyword evidence="2" id="KW-0131">Cell cycle</keyword>
<dbReference type="GO" id="GO:0000278">
    <property type="term" value="P:mitotic cell cycle"/>
    <property type="evidence" value="ECO:0007669"/>
    <property type="project" value="TreeGrafter"/>
</dbReference>
<dbReference type="GO" id="GO:0070182">
    <property type="term" value="F:DNA polymerase binding"/>
    <property type="evidence" value="ECO:0007669"/>
    <property type="project" value="TreeGrafter"/>
</dbReference>
<reference evidence="5" key="1">
    <citation type="submission" date="2018-04" db="EMBL/GenBank/DDBJ databases">
        <title>Transcriptome of Schizaphis graminum biotype I.</title>
        <authorList>
            <person name="Scully E.D."/>
            <person name="Geib S.M."/>
            <person name="Palmer N.A."/>
            <person name="Koch K."/>
            <person name="Bradshaw J."/>
            <person name="Heng-Moss T."/>
            <person name="Sarath G."/>
        </authorList>
    </citation>
    <scope>NUCLEOTIDE SEQUENCE</scope>
</reference>
<feature type="domain" description="CDT1 Geminin-binding" evidence="3">
    <location>
        <begin position="2"/>
        <end position="58"/>
    </location>
</feature>
<evidence type="ECO:0000256" key="2">
    <source>
        <dbReference type="ARBA" id="ARBA00023306"/>
    </source>
</evidence>
<evidence type="ECO:0000313" key="5">
    <source>
        <dbReference type="EMBL" id="MBY16662.1"/>
    </source>
</evidence>
<dbReference type="GO" id="GO:0071163">
    <property type="term" value="P:DNA replication preinitiation complex assembly"/>
    <property type="evidence" value="ECO:0007669"/>
    <property type="project" value="InterPro"/>
</dbReference>
<evidence type="ECO:0000259" key="3">
    <source>
        <dbReference type="Pfam" id="PF08839"/>
    </source>
</evidence>
<dbReference type="PANTHER" id="PTHR28637:SF1">
    <property type="entry name" value="DNA REPLICATION FACTOR CDT1"/>
    <property type="match status" value="1"/>
</dbReference>
<dbReference type="InterPro" id="IPR014939">
    <property type="entry name" value="CDT1_Gemini-bd-like"/>
</dbReference>
<dbReference type="InterPro" id="IPR038090">
    <property type="entry name" value="Cdt1_C_WH_dom_sf"/>
</dbReference>
<name>A0A2S2NIB2_SCHGA</name>
<dbReference type="CDD" id="cd08767">
    <property type="entry name" value="Cdt1_c"/>
    <property type="match status" value="1"/>
</dbReference>
<dbReference type="InterPro" id="IPR032054">
    <property type="entry name" value="Cdt1_C"/>
</dbReference>
<dbReference type="InterPro" id="IPR045173">
    <property type="entry name" value="Cdt1"/>
</dbReference>
<sequence>MQRKNIFFNALIDIMKEHHAEYLNKLIPPIIIDKDKIIRWHPEFDVESVPNINLSPLPKIEIGKSKISTAKDILEQTHALFIYNNYLNQTSTTITNKINNLTKITLPTKDAKNTLKDALNGVSKPFLIKIRSKQIKKTNELMRSLSQLNKDKMMIRLPDIARRIRTYFVQLQRNVLPLSKVIDQLKQSYPETMTDRDWKSHLNLLQEKVPHWAVSKILDGSEYIRIDKKMNFEKCVIQKLKK</sequence>
<dbReference type="GO" id="GO:0003677">
    <property type="term" value="F:DNA binding"/>
    <property type="evidence" value="ECO:0007669"/>
    <property type="project" value="InterPro"/>
</dbReference>
<dbReference type="Gene3D" id="1.10.10.1420">
    <property type="entry name" value="DNA replication factor Cdt1, C-terminal WH domain"/>
    <property type="match status" value="1"/>
</dbReference>
<dbReference type="EMBL" id="GGMR01004043">
    <property type="protein sequence ID" value="MBY16662.1"/>
    <property type="molecule type" value="Transcribed_RNA"/>
</dbReference>
<organism evidence="5">
    <name type="scientific">Schizaphis graminum</name>
    <name type="common">Green bug aphid</name>
    <dbReference type="NCBI Taxonomy" id="13262"/>
    <lineage>
        <taxon>Eukaryota</taxon>
        <taxon>Metazoa</taxon>
        <taxon>Ecdysozoa</taxon>
        <taxon>Arthropoda</taxon>
        <taxon>Hexapoda</taxon>
        <taxon>Insecta</taxon>
        <taxon>Pterygota</taxon>
        <taxon>Neoptera</taxon>
        <taxon>Paraneoptera</taxon>
        <taxon>Hemiptera</taxon>
        <taxon>Sternorrhyncha</taxon>
        <taxon>Aphidomorpha</taxon>
        <taxon>Aphidoidea</taxon>
        <taxon>Aphididae</taxon>
        <taxon>Aphidini</taxon>
        <taxon>Schizaphis</taxon>
    </lineage>
</organism>
<dbReference type="GO" id="GO:0030174">
    <property type="term" value="P:regulation of DNA-templated DNA replication initiation"/>
    <property type="evidence" value="ECO:0007669"/>
    <property type="project" value="InterPro"/>
</dbReference>
<gene>
    <name evidence="5" type="primary">Cdt1_2</name>
    <name evidence="5" type="ORF">g.131602</name>
</gene>
<evidence type="ECO:0000256" key="1">
    <source>
        <dbReference type="ARBA" id="ARBA00008356"/>
    </source>
</evidence>
<dbReference type="Pfam" id="PF16679">
    <property type="entry name" value="CDT1_C"/>
    <property type="match status" value="1"/>
</dbReference>
<dbReference type="GO" id="GO:0000076">
    <property type="term" value="P:DNA replication checkpoint signaling"/>
    <property type="evidence" value="ECO:0007669"/>
    <property type="project" value="TreeGrafter"/>
</dbReference>
<dbReference type="Pfam" id="PF08839">
    <property type="entry name" value="CDT1"/>
    <property type="match status" value="1"/>
</dbReference>
<evidence type="ECO:0000259" key="4">
    <source>
        <dbReference type="Pfam" id="PF16679"/>
    </source>
</evidence>
<protein>
    <submittedName>
        <fullName evidence="5">DNA replication factor Cdt1</fullName>
    </submittedName>
</protein>